<organism evidence="2 3">
    <name type="scientific">Nocardia terpenica</name>
    <dbReference type="NCBI Taxonomy" id="455432"/>
    <lineage>
        <taxon>Bacteria</taxon>
        <taxon>Bacillati</taxon>
        <taxon>Actinomycetota</taxon>
        <taxon>Actinomycetes</taxon>
        <taxon>Mycobacteriales</taxon>
        <taxon>Nocardiaceae</taxon>
        <taxon>Nocardia</taxon>
    </lineage>
</organism>
<comment type="caution">
    <text evidence="2">The sequence shown here is derived from an EMBL/GenBank/DDBJ whole genome shotgun (WGS) entry which is preliminary data.</text>
</comment>
<sequence>MRHILVTKNLALLVIVGPPTAVLAHSLPPKPLLATVFSVALPPLCWLGVGNLLSVLLAVETRTLVRWWRERRGRTTVVWLAHLALPYGLYYLIAPIDGTPHDPLFHLPPHLDRDLRLALDTGVGLAVWILGTVVAALVVSRRGLRVH</sequence>
<evidence type="ECO:0000313" key="3">
    <source>
        <dbReference type="Proteomes" id="UP000076512"/>
    </source>
</evidence>
<dbReference type="STRING" id="455432.AWN90_32885"/>
<name>A0A164MK98_9NOCA</name>
<dbReference type="EMBL" id="LWGR01000007">
    <property type="protein sequence ID" value="KZM73433.1"/>
    <property type="molecule type" value="Genomic_DNA"/>
</dbReference>
<feature type="transmembrane region" description="Helical" evidence="1">
    <location>
        <begin position="34"/>
        <end position="57"/>
    </location>
</feature>
<keyword evidence="1" id="KW-1133">Transmembrane helix</keyword>
<dbReference type="AlphaFoldDB" id="A0A164MK98"/>
<keyword evidence="1" id="KW-0812">Transmembrane</keyword>
<accession>A0A164MK98</accession>
<keyword evidence="1" id="KW-0472">Membrane</keyword>
<dbReference type="Proteomes" id="UP000076512">
    <property type="component" value="Unassembled WGS sequence"/>
</dbReference>
<feature type="transmembrane region" description="Helical" evidence="1">
    <location>
        <begin position="77"/>
        <end position="96"/>
    </location>
</feature>
<evidence type="ECO:0000313" key="2">
    <source>
        <dbReference type="EMBL" id="KZM73433.1"/>
    </source>
</evidence>
<gene>
    <name evidence="2" type="ORF">AWN90_32885</name>
</gene>
<proteinExistence type="predicted"/>
<reference evidence="2 3" key="1">
    <citation type="submission" date="2016-04" db="EMBL/GenBank/DDBJ databases">
        <authorList>
            <person name="Evans L.H."/>
            <person name="Alamgir A."/>
            <person name="Owens N."/>
            <person name="Weber N.D."/>
            <person name="Virtaneva K."/>
            <person name="Barbian K."/>
            <person name="Babar A."/>
            <person name="Rosenke K."/>
        </authorList>
    </citation>
    <scope>NUCLEOTIDE SEQUENCE [LARGE SCALE GENOMIC DNA]</scope>
    <source>
        <strain evidence="2 3">IFM 0406</strain>
    </source>
</reference>
<evidence type="ECO:0000256" key="1">
    <source>
        <dbReference type="SAM" id="Phobius"/>
    </source>
</evidence>
<feature type="transmembrane region" description="Helical" evidence="1">
    <location>
        <begin position="116"/>
        <end position="139"/>
    </location>
</feature>
<protein>
    <submittedName>
        <fullName evidence="2">Uncharacterized protein</fullName>
    </submittedName>
</protein>
<keyword evidence="3" id="KW-1185">Reference proteome</keyword>